<name>A0A1M6K6G7_9FIRM</name>
<organism evidence="1 2">
    <name type="scientific">Anaerocolumna jejuensis DSM 15929</name>
    <dbReference type="NCBI Taxonomy" id="1121322"/>
    <lineage>
        <taxon>Bacteria</taxon>
        <taxon>Bacillati</taxon>
        <taxon>Bacillota</taxon>
        <taxon>Clostridia</taxon>
        <taxon>Lachnospirales</taxon>
        <taxon>Lachnospiraceae</taxon>
        <taxon>Anaerocolumna</taxon>
    </lineage>
</organism>
<keyword evidence="2" id="KW-1185">Reference proteome</keyword>
<sequence>MPDLGLALTYSIRKDRISNNKIEKYHKAVDKRVLMHDNDIMKMIISNG</sequence>
<dbReference type="Proteomes" id="UP000184386">
    <property type="component" value="Unassembled WGS sequence"/>
</dbReference>
<dbReference type="AlphaFoldDB" id="A0A1M6K6G7"/>
<dbReference type="RefSeq" id="WP_170866555.1">
    <property type="nucleotide sequence ID" value="NZ_FRAC01000006.1"/>
</dbReference>
<accession>A0A1M6K6G7</accession>
<proteinExistence type="predicted"/>
<evidence type="ECO:0000313" key="1">
    <source>
        <dbReference type="EMBL" id="SHJ54602.1"/>
    </source>
</evidence>
<dbReference type="EMBL" id="FRAC01000006">
    <property type="protein sequence ID" value="SHJ54602.1"/>
    <property type="molecule type" value="Genomic_DNA"/>
</dbReference>
<protein>
    <submittedName>
        <fullName evidence="1">Uncharacterized protein</fullName>
    </submittedName>
</protein>
<reference evidence="1 2" key="1">
    <citation type="submission" date="2016-11" db="EMBL/GenBank/DDBJ databases">
        <authorList>
            <person name="Jaros S."/>
            <person name="Januszkiewicz K."/>
            <person name="Wedrychowicz H."/>
        </authorList>
    </citation>
    <scope>NUCLEOTIDE SEQUENCE [LARGE SCALE GENOMIC DNA]</scope>
    <source>
        <strain evidence="1 2">DSM 15929</strain>
    </source>
</reference>
<gene>
    <name evidence="1" type="ORF">SAMN02745136_00342</name>
</gene>
<evidence type="ECO:0000313" key="2">
    <source>
        <dbReference type="Proteomes" id="UP000184386"/>
    </source>
</evidence>